<evidence type="ECO:0000313" key="2">
    <source>
        <dbReference type="Proteomes" id="UP000038009"/>
    </source>
</evidence>
<protein>
    <submittedName>
        <fullName evidence="1">Chromosomal passenger protein putative (CPC2)</fullName>
    </submittedName>
</protein>
<gene>
    <name evidence="1" type="ORF">ABL78_0029</name>
</gene>
<proteinExistence type="predicted"/>
<reference evidence="1 2" key="1">
    <citation type="journal article" date="2015" name="PLoS Pathog.">
        <title>Leptomonas seymouri: Adaptations to the Dixenous Life Cycle Analyzed by Genome Sequencing, Transcriptome Profiling and Co-infection with Leishmania donovani.</title>
        <authorList>
            <person name="Kraeva N."/>
            <person name="Butenko A."/>
            <person name="Hlavacova J."/>
            <person name="Kostygov A."/>
            <person name="Myskova J."/>
            <person name="Grybchuk D."/>
            <person name="Lestinova T."/>
            <person name="Votypka J."/>
            <person name="Volf P."/>
            <person name="Opperdoes F."/>
            <person name="Flegontov P."/>
            <person name="Lukes J."/>
            <person name="Yurchenko V."/>
        </authorList>
    </citation>
    <scope>NUCLEOTIDE SEQUENCE [LARGE SCALE GENOMIC DNA]</scope>
    <source>
        <strain evidence="1 2">ATCC 30220</strain>
    </source>
</reference>
<dbReference type="OrthoDB" id="270789at2759"/>
<dbReference type="OMA" id="AKWTASM"/>
<dbReference type="AlphaFoldDB" id="A0A0N0P979"/>
<organism evidence="1 2">
    <name type="scientific">Leptomonas seymouri</name>
    <dbReference type="NCBI Taxonomy" id="5684"/>
    <lineage>
        <taxon>Eukaryota</taxon>
        <taxon>Discoba</taxon>
        <taxon>Euglenozoa</taxon>
        <taxon>Kinetoplastea</taxon>
        <taxon>Metakinetoplastina</taxon>
        <taxon>Trypanosomatida</taxon>
        <taxon>Trypanosomatidae</taxon>
        <taxon>Leishmaniinae</taxon>
        <taxon>Leptomonas</taxon>
    </lineage>
</organism>
<comment type="caution">
    <text evidence="1">The sequence shown here is derived from an EMBL/GenBank/DDBJ whole genome shotgun (WGS) entry which is preliminary data.</text>
</comment>
<sequence>MMPAYRSDVDPFSDIRVLPREATQLRHHLSRIHHTMQKKYFVSPELSEFALQPDKSDEFIAHYKEEIHRIFAKINKNAKYQYSVHVDPLRLTTGFEFKRLEDGKASGTSARVSQSFASPDAEAKWTASMVETGRQLAVQQVVESNRMALSAALQSTPASQQVQNLRADGANGGGGGGMAGGALASVVDSDVRKANKESFLFSTPPEFNGFAHSGASPSETLSPA</sequence>
<accession>A0A0N0P979</accession>
<dbReference type="Proteomes" id="UP000038009">
    <property type="component" value="Unassembled WGS sequence"/>
</dbReference>
<name>A0A0N0P979_LEPSE</name>
<dbReference type="EMBL" id="LJSK01000001">
    <property type="protein sequence ID" value="KPI90796.1"/>
    <property type="molecule type" value="Genomic_DNA"/>
</dbReference>
<dbReference type="VEuPathDB" id="TriTrypDB:Lsey_0001_0290"/>
<evidence type="ECO:0000313" key="1">
    <source>
        <dbReference type="EMBL" id="KPI90796.1"/>
    </source>
</evidence>
<keyword evidence="2" id="KW-1185">Reference proteome</keyword>